<evidence type="ECO:0000313" key="1">
    <source>
        <dbReference type="EMBL" id="MCJ8729016.1"/>
    </source>
</evidence>
<comment type="caution">
    <text evidence="1">The sequence shown here is derived from an EMBL/GenBank/DDBJ whole genome shotgun (WGS) entry which is preliminary data.</text>
</comment>
<accession>A0ACC5Y1Y9</accession>
<feature type="non-terminal residue" evidence="1">
    <location>
        <position position="82"/>
    </location>
</feature>
<proteinExistence type="predicted"/>
<gene>
    <name evidence="1" type="ORF">PDJAM_G00011560</name>
</gene>
<reference evidence="1" key="1">
    <citation type="submission" date="2020-02" db="EMBL/GenBank/DDBJ databases">
        <title>Genome sequencing of the panga catfish, Pangasius djambal.</title>
        <authorList>
            <person name="Wen M."/>
            <person name="Zahm M."/>
            <person name="Roques C."/>
            <person name="Cabau C."/>
            <person name="Klopp C."/>
            <person name="Donnadieu C."/>
            <person name="Jouanno E."/>
            <person name="Avarre J.-C."/>
            <person name="Campet M."/>
            <person name="Ha T."/>
            <person name="Dugue R."/>
            <person name="Lampietro C."/>
            <person name="Louis A."/>
            <person name="Herpin A."/>
            <person name="Echchiki A."/>
            <person name="Berthelot C."/>
            <person name="Parey E."/>
            <person name="Roest-Crollius H."/>
            <person name="Braasch I."/>
            <person name="Postlethwait J.H."/>
            <person name="Bobe J."/>
            <person name="Montfort J."/>
            <person name="Bouchez O."/>
            <person name="Begum T."/>
            <person name="Schartl M."/>
            <person name="Gustiano R."/>
            <person name="Guiguen Y."/>
        </authorList>
    </citation>
    <scope>NUCLEOTIDE SEQUENCE</scope>
    <source>
        <strain evidence="1">Pdj_M5554</strain>
    </source>
</reference>
<dbReference type="Proteomes" id="UP000830395">
    <property type="component" value="Chromosome 1"/>
</dbReference>
<protein>
    <submittedName>
        <fullName evidence="1">Uncharacterized protein</fullName>
    </submittedName>
</protein>
<dbReference type="EMBL" id="CM040975">
    <property type="protein sequence ID" value="MCJ8729016.1"/>
    <property type="molecule type" value="Genomic_DNA"/>
</dbReference>
<sequence>MFASGMLQQSSLGNKRSPVGITRLSSAHFFPPGSGSSSRPGSIKSDSLSSISSDPEYIMQLVSDVRKFADVLLHLKEAFNSK</sequence>
<keyword evidence="2" id="KW-1185">Reference proteome</keyword>
<organism evidence="1 2">
    <name type="scientific">Pangasius djambal</name>
    <dbReference type="NCBI Taxonomy" id="1691987"/>
    <lineage>
        <taxon>Eukaryota</taxon>
        <taxon>Metazoa</taxon>
        <taxon>Chordata</taxon>
        <taxon>Craniata</taxon>
        <taxon>Vertebrata</taxon>
        <taxon>Euteleostomi</taxon>
        <taxon>Actinopterygii</taxon>
        <taxon>Neopterygii</taxon>
        <taxon>Teleostei</taxon>
        <taxon>Ostariophysi</taxon>
        <taxon>Siluriformes</taxon>
        <taxon>Pangasiidae</taxon>
        <taxon>Pangasius</taxon>
    </lineage>
</organism>
<name>A0ACC5Y1Y9_9TELE</name>
<evidence type="ECO:0000313" key="2">
    <source>
        <dbReference type="Proteomes" id="UP000830395"/>
    </source>
</evidence>